<keyword evidence="3 14" id="KW-0812">Transmembrane</keyword>
<dbReference type="InterPro" id="IPR013783">
    <property type="entry name" value="Ig-like_fold"/>
</dbReference>
<feature type="transmembrane region" description="Helical" evidence="14">
    <location>
        <begin position="1086"/>
        <end position="1111"/>
    </location>
</feature>
<proteinExistence type="predicted"/>
<dbReference type="Gene3D" id="1.20.1070.10">
    <property type="entry name" value="Rhodopsin 7-helix transmembrane proteins"/>
    <property type="match status" value="1"/>
</dbReference>
<feature type="domain" description="Ig-like" evidence="16">
    <location>
        <begin position="695"/>
        <end position="777"/>
    </location>
</feature>
<feature type="transmembrane region" description="Helical" evidence="14">
    <location>
        <begin position="1205"/>
        <end position="1225"/>
    </location>
</feature>
<evidence type="ECO:0000256" key="13">
    <source>
        <dbReference type="SAM" id="MobiDB-lite"/>
    </source>
</evidence>
<comment type="caution">
    <text evidence="17">The sequence shown here is derived from an EMBL/GenBank/DDBJ whole genome shotgun (WGS) entry which is preliminary data.</text>
</comment>
<dbReference type="PRINTS" id="PR01476">
    <property type="entry name" value="LTBRECEPTOR"/>
</dbReference>
<evidence type="ECO:0000256" key="8">
    <source>
        <dbReference type="ARBA" id="ARBA00023157"/>
    </source>
</evidence>
<organism evidence="17 18">
    <name type="scientific">Scomber scombrus</name>
    <name type="common">Atlantic mackerel</name>
    <name type="synonym">Scomber vernalis</name>
    <dbReference type="NCBI Taxonomy" id="13677"/>
    <lineage>
        <taxon>Eukaryota</taxon>
        <taxon>Metazoa</taxon>
        <taxon>Chordata</taxon>
        <taxon>Craniata</taxon>
        <taxon>Vertebrata</taxon>
        <taxon>Euteleostomi</taxon>
        <taxon>Actinopterygii</taxon>
        <taxon>Neopterygii</taxon>
        <taxon>Teleostei</taxon>
        <taxon>Neoteleostei</taxon>
        <taxon>Acanthomorphata</taxon>
        <taxon>Pelagiaria</taxon>
        <taxon>Scombriformes</taxon>
        <taxon>Scombridae</taxon>
        <taxon>Scomber</taxon>
    </lineage>
</organism>
<feature type="domain" description="G-protein coupled receptors family 1 profile" evidence="15">
    <location>
        <begin position="1102"/>
        <end position="1351"/>
    </location>
</feature>
<feature type="compositionally biased region" description="Basic and acidic residues" evidence="13">
    <location>
        <begin position="1390"/>
        <end position="1408"/>
    </location>
</feature>
<dbReference type="GO" id="GO:0007166">
    <property type="term" value="P:cell surface receptor signaling pathway"/>
    <property type="evidence" value="ECO:0007669"/>
    <property type="project" value="TreeGrafter"/>
</dbReference>
<feature type="transmembrane region" description="Helical" evidence="14">
    <location>
        <begin position="1288"/>
        <end position="1315"/>
    </location>
</feature>
<dbReference type="InterPro" id="IPR017452">
    <property type="entry name" value="GPCR_Rhodpsn_7TM"/>
</dbReference>
<dbReference type="InterPro" id="IPR058030">
    <property type="entry name" value="TRIM8/14/16/25/29/45/65_CC"/>
</dbReference>
<feature type="coiled-coil region" evidence="12">
    <location>
        <begin position="838"/>
        <end position="868"/>
    </location>
</feature>
<dbReference type="SMART" id="SM00409">
    <property type="entry name" value="IG"/>
    <property type="match status" value="8"/>
</dbReference>
<feature type="domain" description="Ig-like" evidence="16">
    <location>
        <begin position="327"/>
        <end position="406"/>
    </location>
</feature>
<evidence type="ECO:0000256" key="2">
    <source>
        <dbReference type="ARBA" id="ARBA00022475"/>
    </source>
</evidence>
<feature type="domain" description="Ig-like" evidence="16">
    <location>
        <begin position="64"/>
        <end position="137"/>
    </location>
</feature>
<accession>A0AAV1PWD0</accession>
<keyword evidence="6" id="KW-0297">G-protein coupled receptor</keyword>
<dbReference type="PRINTS" id="PR00237">
    <property type="entry name" value="GPCRRHODOPSN"/>
</dbReference>
<evidence type="ECO:0000256" key="10">
    <source>
        <dbReference type="ARBA" id="ARBA00023180"/>
    </source>
</evidence>
<feature type="domain" description="Ig-like" evidence="16">
    <location>
        <begin position="506"/>
        <end position="584"/>
    </location>
</feature>
<feature type="region of interest" description="Disordered" evidence="13">
    <location>
        <begin position="1378"/>
        <end position="1424"/>
    </location>
</feature>
<keyword evidence="8" id="KW-1015">Disulfide bond</keyword>
<evidence type="ECO:0000313" key="17">
    <source>
        <dbReference type="EMBL" id="CAK6975530.1"/>
    </source>
</evidence>
<dbReference type="InterPro" id="IPR007110">
    <property type="entry name" value="Ig-like_dom"/>
</dbReference>
<dbReference type="InterPro" id="IPR003599">
    <property type="entry name" value="Ig_sub"/>
</dbReference>
<evidence type="ECO:0000256" key="11">
    <source>
        <dbReference type="ARBA" id="ARBA00023224"/>
    </source>
</evidence>
<dbReference type="SUPFAM" id="SSF81321">
    <property type="entry name" value="Family A G protein-coupled receptor-like"/>
    <property type="match status" value="1"/>
</dbReference>
<dbReference type="Pfam" id="PF00001">
    <property type="entry name" value="7tm_1"/>
    <property type="match status" value="1"/>
</dbReference>
<feature type="transmembrane region" description="Helical" evidence="14">
    <location>
        <begin position="788"/>
        <end position="808"/>
    </location>
</feature>
<evidence type="ECO:0000256" key="6">
    <source>
        <dbReference type="ARBA" id="ARBA00023040"/>
    </source>
</evidence>
<evidence type="ECO:0000256" key="3">
    <source>
        <dbReference type="ARBA" id="ARBA00022692"/>
    </source>
</evidence>
<feature type="domain" description="Ig-like" evidence="16">
    <location>
        <begin position="412"/>
        <end position="490"/>
    </location>
</feature>
<dbReference type="PROSITE" id="PS50835">
    <property type="entry name" value="IG_LIKE"/>
    <property type="match status" value="6"/>
</dbReference>
<dbReference type="Gene3D" id="2.60.40.10">
    <property type="entry name" value="Immunoglobulins"/>
    <property type="match status" value="8"/>
</dbReference>
<keyword evidence="9" id="KW-0675">Receptor</keyword>
<dbReference type="Pfam" id="PF25600">
    <property type="entry name" value="TRIM_CC"/>
    <property type="match status" value="1"/>
</dbReference>
<evidence type="ECO:0000256" key="14">
    <source>
        <dbReference type="SAM" id="Phobius"/>
    </source>
</evidence>
<evidence type="ECO:0000259" key="16">
    <source>
        <dbReference type="PROSITE" id="PS50835"/>
    </source>
</evidence>
<dbReference type="InterPro" id="IPR003981">
    <property type="entry name" value="Leukotriene_B4_rcpt"/>
</dbReference>
<keyword evidence="10" id="KW-0325">Glycoprotein</keyword>
<dbReference type="InterPro" id="IPR003598">
    <property type="entry name" value="Ig_sub2"/>
</dbReference>
<keyword evidence="18" id="KW-1185">Reference proteome</keyword>
<comment type="subcellular location">
    <subcellularLocation>
        <location evidence="1">Cell membrane</location>
        <topology evidence="1">Multi-pass membrane protein</topology>
    </subcellularLocation>
</comment>
<evidence type="ECO:0000259" key="15">
    <source>
        <dbReference type="PROSITE" id="PS50262"/>
    </source>
</evidence>
<dbReference type="Proteomes" id="UP001314229">
    <property type="component" value="Unassembled WGS sequence"/>
</dbReference>
<evidence type="ECO:0000256" key="1">
    <source>
        <dbReference type="ARBA" id="ARBA00004651"/>
    </source>
</evidence>
<dbReference type="GO" id="GO:0004974">
    <property type="term" value="F:leukotriene receptor activity"/>
    <property type="evidence" value="ECO:0007669"/>
    <property type="project" value="InterPro"/>
</dbReference>
<keyword evidence="4" id="KW-0732">Signal</keyword>
<evidence type="ECO:0000256" key="7">
    <source>
        <dbReference type="ARBA" id="ARBA00023136"/>
    </source>
</evidence>
<dbReference type="InterPro" id="IPR050488">
    <property type="entry name" value="Ig_Fc_receptor"/>
</dbReference>
<gene>
    <name evidence="17" type="ORF">FSCOSCO3_A022099</name>
</gene>
<dbReference type="SMART" id="SM00408">
    <property type="entry name" value="IGc2"/>
    <property type="match status" value="4"/>
</dbReference>
<feature type="transmembrane region" description="Helical" evidence="14">
    <location>
        <begin position="1123"/>
        <end position="1147"/>
    </location>
</feature>
<dbReference type="PANTHER" id="PTHR11481">
    <property type="entry name" value="IMMUNOGLOBULIN FC RECEPTOR"/>
    <property type="match status" value="1"/>
</dbReference>
<dbReference type="FunFam" id="1.20.1070.10:FF:000109">
    <property type="entry name" value="Leukotriene B4 receptor"/>
    <property type="match status" value="1"/>
</dbReference>
<keyword evidence="12" id="KW-0175">Coiled coil</keyword>
<reference evidence="17 18" key="1">
    <citation type="submission" date="2024-01" db="EMBL/GenBank/DDBJ databases">
        <authorList>
            <person name="Alioto T."/>
            <person name="Alioto T."/>
            <person name="Gomez Garrido J."/>
        </authorList>
    </citation>
    <scope>NUCLEOTIDE SEQUENCE [LARGE SCALE GENOMIC DNA]</scope>
</reference>
<dbReference type="Pfam" id="PF13895">
    <property type="entry name" value="Ig_2"/>
    <property type="match status" value="3"/>
</dbReference>
<feature type="transmembrane region" description="Helical" evidence="14">
    <location>
        <begin position="1159"/>
        <end position="1184"/>
    </location>
</feature>
<evidence type="ECO:0000256" key="12">
    <source>
        <dbReference type="SAM" id="Coils"/>
    </source>
</evidence>
<dbReference type="SUPFAM" id="SSF48726">
    <property type="entry name" value="Immunoglobulin"/>
    <property type="match status" value="6"/>
</dbReference>
<keyword evidence="11" id="KW-0807">Transducer</keyword>
<feature type="transmembrane region" description="Helical" evidence="14">
    <location>
        <begin position="1335"/>
        <end position="1354"/>
    </location>
</feature>
<dbReference type="InterPro" id="IPR000276">
    <property type="entry name" value="GPCR_Rhodpsn"/>
</dbReference>
<dbReference type="PROSITE" id="PS50262">
    <property type="entry name" value="G_PROTEIN_RECEP_F1_2"/>
    <property type="match status" value="1"/>
</dbReference>
<dbReference type="GO" id="GO:0009897">
    <property type="term" value="C:external side of plasma membrane"/>
    <property type="evidence" value="ECO:0007669"/>
    <property type="project" value="TreeGrafter"/>
</dbReference>
<evidence type="ECO:0000256" key="5">
    <source>
        <dbReference type="ARBA" id="ARBA00022989"/>
    </source>
</evidence>
<evidence type="ECO:0000256" key="9">
    <source>
        <dbReference type="ARBA" id="ARBA00023170"/>
    </source>
</evidence>
<feature type="domain" description="Ig-like" evidence="16">
    <location>
        <begin position="145"/>
        <end position="234"/>
    </location>
</feature>
<sequence length="1424" mass="160851">MDTNHQSRRISDTAVEMTIHSVSVSDRNLYKCKFDGGGESEEREIQVEAGRRNITLTADSYTIQGQQSVTLTCYVENSAGWKYHWFRQTSTGSARTRLQTADDGESDRFSISQGGIYTCRGWRRDPDAVTPESNAVTIENAANKPKPRLTADKTIIPVGGSVRLTCSVDGSADWKYDWFRQTSESSAPQLIRNVNPNRVISVNQGGIYYCRGGRGDSVFYTENSNKVTIQETVSNKAVVTLQPNGPLIYSGETITVRCDIERGGNTQWEYEWSENNRVSSQKDKEFRISASSSSNVNFMCKGRRDFYFSTEWSEAVTLRRSLNKAKPTLRADSDIIPVGGSVTLTCSVDSSADWKYYWFRRDSGSSALQSITNVKPVNKVSEGGIYQCRAGRGDPEIFTEDSRAVTVRKTVPNKAAVVTLQPNWTEIYSGETIMLRCEIHDGDTEWEYEWKSPRYTSPNNSEYMISDASSYHSGNYRCRGRKMKNASHVSTEWSTYIKLTVSDNPPAAVLTVSPLWLSPGDSVTLSCEVEHPSAGWRFYWYKTVPKLSDNSYIYELLPGSINGTEQDSYIIHGPTHTAGYMCRAGRGDPVYYTQYSKPGFVWSGDVHSAMTLKVSPDRVQHFTNDSVSLSCEGNFTKWRVRRFPEDRYRSDCYNWRSMTGSTCNISSYQQSDAVYWCESGSGEFSNAVNITIQKADIILVSPVHPVTEGQSVTLGCKLKRGELLSNVFFYQNDKLIQNDTRRELNISAVSKSDEGFYKCKYSGEESAQSWMSVQAVSRPENSSSLVPLIVRLVCVVVFIILLILLYLYRRSKGDVCVYESIRGSEDPENGKKWLVSSQKKVQERVQQGEEEQRKLSEEEENLKSCAEASVKDCDKIFDQLISSMQKRRSEVKQLITAQEKSAITQVKELRLQQGEEIAKLRTRDALLERLLHTDDHIYLIQAFSNFCDPPEISVGAGPPRSFREVTDCVSELRDKLEAMLKDTWPRISATASYVDFTLTPEPTTREECLQCKEIQLNLFFHAVIVDVRRFNVQTLFLPDRCALTLDFTNILSPLQVTKMAQRHIFSLNSTLSAANETIVDSQVGTAMGALILGLVFLLGFPGNLFIIWSILARARKQSITTLLILNLAIADGSLMALTPFFIIYLVMKKWVFGNVMCKIIFYLCLVNMYASIQLIMLMSVYRLVAVLWPQRVSAITGQRTVLRMLAVVWVVVMVASVPAIIFRSVRMTDGRGVCDSFHDEDSHVVIQYTLELMVGFLIPYGIIVFSYICILRKIRQTKFRRRIRSEKLILAIVVTFCIFWLPYHVINMVQVTWALCPPGKPKELLGNIWRRSRAVTSSLAFMSSSANPVLYFFAGKSYIRREGLAFMARLFEGTGLESATRKSRQNSQNSRDKDKDADAVMLKDKDQDSVTNSSSNVKPVKNGK</sequence>
<name>A0AAV1PWD0_SCOSC</name>
<keyword evidence="7 14" id="KW-0472">Membrane</keyword>
<dbReference type="EMBL" id="CAWUFR010000305">
    <property type="protein sequence ID" value="CAK6975530.1"/>
    <property type="molecule type" value="Genomic_DNA"/>
</dbReference>
<keyword evidence="5 14" id="KW-1133">Transmembrane helix</keyword>
<protein>
    <submittedName>
        <fullName evidence="17">Uncharacterized protein si:ch211-163c2.2</fullName>
    </submittedName>
</protein>
<evidence type="ECO:0000313" key="18">
    <source>
        <dbReference type="Proteomes" id="UP001314229"/>
    </source>
</evidence>
<keyword evidence="2" id="KW-1003">Cell membrane</keyword>
<feature type="transmembrane region" description="Helical" evidence="14">
    <location>
        <begin position="1245"/>
        <end position="1268"/>
    </location>
</feature>
<dbReference type="GO" id="GO:0006955">
    <property type="term" value="P:immune response"/>
    <property type="evidence" value="ECO:0007669"/>
    <property type="project" value="TreeGrafter"/>
</dbReference>
<dbReference type="InterPro" id="IPR036179">
    <property type="entry name" value="Ig-like_dom_sf"/>
</dbReference>
<dbReference type="PANTHER" id="PTHR11481:SF64">
    <property type="entry name" value="FC RECEPTOR-LIKE PROTEIN 4"/>
    <property type="match status" value="1"/>
</dbReference>
<evidence type="ECO:0000256" key="4">
    <source>
        <dbReference type="ARBA" id="ARBA00022729"/>
    </source>
</evidence>